<dbReference type="Proteomes" id="UP000182944">
    <property type="component" value="Unassembled WGS sequence"/>
</dbReference>
<accession>A0A1H2UCE3</accession>
<evidence type="ECO:0000313" key="4">
    <source>
        <dbReference type="Proteomes" id="UP000182944"/>
    </source>
</evidence>
<keyword evidence="4" id="KW-1185">Reference proteome</keyword>
<keyword evidence="1" id="KW-0732">Signal</keyword>
<evidence type="ECO:0000256" key="1">
    <source>
        <dbReference type="SAM" id="SignalP"/>
    </source>
</evidence>
<dbReference type="STRING" id="1545044.SAMN05444276_1011228"/>
<name>A0A1H2UCE3_9RHOB</name>
<gene>
    <name evidence="3" type="ORF">SAMN05444276_1011228</name>
</gene>
<reference evidence="4" key="1">
    <citation type="submission" date="2016-10" db="EMBL/GenBank/DDBJ databases">
        <authorList>
            <person name="Varghese N."/>
            <person name="Submissions S."/>
        </authorList>
    </citation>
    <scope>NUCLEOTIDE SEQUENCE [LARGE SCALE GENOMIC DNA]</scope>
    <source>
        <strain evidence="4">DSM 29303</strain>
    </source>
</reference>
<sequence length="140" mass="14055">MRLTQQLVSHPVVLAPLALAVLAACAGGGVAGGGGAGAGFDGTYTLREIVGVPIQGTADLTIAGQAVSGQGPCNLYHTTNRAEWPAVDLAPIAPTRRACLIEGGEAAFLAALAQVTRADPVKGGLELAGPARRMIFDAAR</sequence>
<evidence type="ECO:0000259" key="2">
    <source>
        <dbReference type="Pfam" id="PF03724"/>
    </source>
</evidence>
<dbReference type="Pfam" id="PF03724">
    <property type="entry name" value="META"/>
    <property type="match status" value="1"/>
</dbReference>
<dbReference type="EMBL" id="FNNA01000001">
    <property type="protein sequence ID" value="SDW53124.1"/>
    <property type="molecule type" value="Genomic_DNA"/>
</dbReference>
<proteinExistence type="predicted"/>
<feature type="chain" id="PRO_5010336279" evidence="1">
    <location>
        <begin position="27"/>
        <end position="140"/>
    </location>
</feature>
<evidence type="ECO:0000313" key="3">
    <source>
        <dbReference type="EMBL" id="SDW53124.1"/>
    </source>
</evidence>
<feature type="domain" description="DUF306" evidence="2">
    <location>
        <begin position="41"/>
        <end position="128"/>
    </location>
</feature>
<feature type="signal peptide" evidence="1">
    <location>
        <begin position="1"/>
        <end position="26"/>
    </location>
</feature>
<dbReference type="PROSITE" id="PS51257">
    <property type="entry name" value="PROKAR_LIPOPROTEIN"/>
    <property type="match status" value="1"/>
</dbReference>
<dbReference type="AlphaFoldDB" id="A0A1H2UCE3"/>
<protein>
    <submittedName>
        <fullName evidence="3">META domain-containing protein</fullName>
    </submittedName>
</protein>
<dbReference type="InterPro" id="IPR005184">
    <property type="entry name" value="DUF306_Meta_HslJ"/>
</dbReference>
<dbReference type="RefSeq" id="WP_052176474.1">
    <property type="nucleotide sequence ID" value="NZ_FNNA01000001.1"/>
</dbReference>
<organism evidence="3 4">
    <name type="scientific">Paracoccus sanguinis</name>
    <dbReference type="NCBI Taxonomy" id="1545044"/>
    <lineage>
        <taxon>Bacteria</taxon>
        <taxon>Pseudomonadati</taxon>
        <taxon>Pseudomonadota</taxon>
        <taxon>Alphaproteobacteria</taxon>
        <taxon>Rhodobacterales</taxon>
        <taxon>Paracoccaceae</taxon>
        <taxon>Paracoccus</taxon>
    </lineage>
</organism>
<dbReference type="Gene3D" id="2.40.128.270">
    <property type="match status" value="1"/>
</dbReference>
<dbReference type="InterPro" id="IPR038670">
    <property type="entry name" value="HslJ-like_sf"/>
</dbReference>